<dbReference type="EMBL" id="AYXG01000076">
    <property type="protein sequence ID" value="EWC62538.1"/>
    <property type="molecule type" value="Genomic_DNA"/>
</dbReference>
<dbReference type="Gene3D" id="3.50.50.60">
    <property type="entry name" value="FAD/NAD(P)-binding domain"/>
    <property type="match status" value="1"/>
</dbReference>
<dbReference type="AlphaFoldDB" id="W7IQ66"/>
<name>W7IQ66_9PSEU</name>
<dbReference type="eggNOG" id="COG0654">
    <property type="taxonomic scope" value="Bacteria"/>
</dbReference>
<accession>W7IQ66</accession>
<dbReference type="PANTHER" id="PTHR13789">
    <property type="entry name" value="MONOOXYGENASE"/>
    <property type="match status" value="1"/>
</dbReference>
<dbReference type="Pfam" id="PF01494">
    <property type="entry name" value="FAD_binding_3"/>
    <property type="match status" value="1"/>
</dbReference>
<dbReference type="SUPFAM" id="SSF51905">
    <property type="entry name" value="FAD/NAD(P)-binding domain"/>
    <property type="match status" value="1"/>
</dbReference>
<dbReference type="InterPro" id="IPR036188">
    <property type="entry name" value="FAD/NAD-bd_sf"/>
</dbReference>
<dbReference type="PATRIC" id="fig|909613.9.peg.2140"/>
<keyword evidence="2" id="KW-0503">Monooxygenase</keyword>
<keyword evidence="5" id="KW-1185">Reference proteome</keyword>
<dbReference type="InterPro" id="IPR002938">
    <property type="entry name" value="FAD-bd"/>
</dbReference>
<gene>
    <name evidence="4" type="ORF">UO65_2128</name>
</gene>
<dbReference type="STRING" id="909613.UO65_2128"/>
<dbReference type="GO" id="GO:0018658">
    <property type="term" value="F:salicylate 1-monooxygenase activity"/>
    <property type="evidence" value="ECO:0007669"/>
    <property type="project" value="UniProtKB-EC"/>
</dbReference>
<evidence type="ECO:0000256" key="2">
    <source>
        <dbReference type="ARBA" id="ARBA00023033"/>
    </source>
</evidence>
<dbReference type="GO" id="GO:0071949">
    <property type="term" value="F:FAD binding"/>
    <property type="evidence" value="ECO:0007669"/>
    <property type="project" value="InterPro"/>
</dbReference>
<proteinExistence type="predicted"/>
<protein>
    <submittedName>
        <fullName evidence="4">Salicylate hydroxylase</fullName>
        <ecNumber evidence="4">1.14.13.1</ecNumber>
    </submittedName>
</protein>
<reference evidence="4 5" key="1">
    <citation type="journal article" date="2014" name="Genome Announc.">
        <title>Draft Genome Sequence of the Antitrypanosomally Active Sponge-Associated Bacterium Actinokineospora sp. Strain EG49.</title>
        <authorList>
            <person name="Harjes J."/>
            <person name="Ryu T."/>
            <person name="Abdelmohsen U.R."/>
            <person name="Moitinho-Silva L."/>
            <person name="Horn H."/>
            <person name="Ravasi T."/>
            <person name="Hentschel U."/>
        </authorList>
    </citation>
    <scope>NUCLEOTIDE SEQUENCE [LARGE SCALE GENOMIC DNA]</scope>
    <source>
        <strain evidence="4 5">EG49</strain>
    </source>
</reference>
<evidence type="ECO:0000259" key="3">
    <source>
        <dbReference type="Pfam" id="PF01494"/>
    </source>
</evidence>
<organism evidence="4 5">
    <name type="scientific">Actinokineospora spheciospongiae</name>
    <dbReference type="NCBI Taxonomy" id="909613"/>
    <lineage>
        <taxon>Bacteria</taxon>
        <taxon>Bacillati</taxon>
        <taxon>Actinomycetota</taxon>
        <taxon>Actinomycetes</taxon>
        <taxon>Pseudonocardiales</taxon>
        <taxon>Pseudonocardiaceae</taxon>
        <taxon>Actinokineospora</taxon>
    </lineage>
</organism>
<dbReference type="EC" id="1.14.13.1" evidence="4"/>
<dbReference type="PANTHER" id="PTHR13789:SF309">
    <property type="entry name" value="PUTATIVE (AFU_ORTHOLOGUE AFUA_6G14510)-RELATED"/>
    <property type="match status" value="1"/>
</dbReference>
<dbReference type="InterPro" id="IPR050493">
    <property type="entry name" value="FAD-dep_Monooxygenase_BioMet"/>
</dbReference>
<evidence type="ECO:0000313" key="4">
    <source>
        <dbReference type="EMBL" id="EWC62538.1"/>
    </source>
</evidence>
<keyword evidence="1 4" id="KW-0560">Oxidoreductase</keyword>
<dbReference type="PRINTS" id="PR00420">
    <property type="entry name" value="RNGMNOXGNASE"/>
</dbReference>
<feature type="domain" description="FAD-binding" evidence="3">
    <location>
        <begin position="18"/>
        <end position="346"/>
    </location>
</feature>
<comment type="caution">
    <text evidence="4">The sequence shown here is derived from an EMBL/GenBank/DDBJ whole genome shotgun (WGS) entry which is preliminary data.</text>
</comment>
<evidence type="ECO:0000313" key="5">
    <source>
        <dbReference type="Proteomes" id="UP000019277"/>
    </source>
</evidence>
<sequence length="392" mass="42558">MSGYSAAGVESISRSQVVAMALQRVGVEAVVHEAYDRGADGVGAFLNLAPNGMDALRVLDLHEVVGEAGFATPTIRLFLGEHRRLREFSLVGARTDGLTSITLNRGDLYARLRDEAVRRGILIEYGKRLVGADPDADGVTARFADGSTDRGDLLVGADGLRSVVRTLIDPGAPDARYVPLVNTGGYVRGVDIDTEPGVTRMMFGKRAFLGVVGAPGGEVWWFCNVPQRRELSPAELAAISPGEWKSRLLDLFADDGDLPRRVIGGTESPMLPWNTYDFPRVPTWHRDRMVIIGDAAHATSPAAGQGASMAVEDAVELARCLRDLPVEAALTAYEGARRARVEKVVAHGKRNGDQKGVGRVAKLLLPLVFRLMPDPDLRWLYDRETLWEAPAR</sequence>
<evidence type="ECO:0000256" key="1">
    <source>
        <dbReference type="ARBA" id="ARBA00023002"/>
    </source>
</evidence>
<dbReference type="RefSeq" id="WP_052020983.1">
    <property type="nucleotide sequence ID" value="NZ_AYXG01000076.1"/>
</dbReference>
<dbReference type="OrthoDB" id="9782160at2"/>
<dbReference type="Proteomes" id="UP000019277">
    <property type="component" value="Unassembled WGS sequence"/>
</dbReference>